<feature type="region of interest" description="Disordered" evidence="2">
    <location>
        <begin position="1"/>
        <end position="29"/>
    </location>
</feature>
<evidence type="ECO:0000256" key="2">
    <source>
        <dbReference type="SAM" id="MobiDB-lite"/>
    </source>
</evidence>
<keyword evidence="4" id="KW-1185">Reference proteome</keyword>
<protein>
    <submittedName>
        <fullName evidence="3">Uncharacterized protein</fullName>
    </submittedName>
</protein>
<evidence type="ECO:0000313" key="3">
    <source>
        <dbReference type="EMBL" id="OMJ80775.1"/>
    </source>
</evidence>
<accession>A0A1R2BW09</accession>
<dbReference type="Proteomes" id="UP000187209">
    <property type="component" value="Unassembled WGS sequence"/>
</dbReference>
<organism evidence="3 4">
    <name type="scientific">Stentor coeruleus</name>
    <dbReference type="NCBI Taxonomy" id="5963"/>
    <lineage>
        <taxon>Eukaryota</taxon>
        <taxon>Sar</taxon>
        <taxon>Alveolata</taxon>
        <taxon>Ciliophora</taxon>
        <taxon>Postciliodesmatophora</taxon>
        <taxon>Heterotrichea</taxon>
        <taxon>Heterotrichida</taxon>
        <taxon>Stentoridae</taxon>
        <taxon>Stentor</taxon>
    </lineage>
</organism>
<keyword evidence="1" id="KW-0175">Coiled coil</keyword>
<proteinExistence type="predicted"/>
<comment type="caution">
    <text evidence="3">The sequence shown here is derived from an EMBL/GenBank/DDBJ whole genome shotgun (WGS) entry which is preliminary data.</text>
</comment>
<dbReference type="EMBL" id="MPUH01000408">
    <property type="protein sequence ID" value="OMJ80775.1"/>
    <property type="molecule type" value="Genomic_DNA"/>
</dbReference>
<name>A0A1R2BW09_9CILI</name>
<feature type="coiled-coil region" evidence="1">
    <location>
        <begin position="131"/>
        <end position="161"/>
    </location>
</feature>
<gene>
    <name evidence="3" type="ORF">SteCoe_18883</name>
</gene>
<dbReference type="AlphaFoldDB" id="A0A1R2BW09"/>
<sequence length="227" mass="25886">MSKVFYKPTSRSPGYIRPTPISRVSGTGKATKSRSYLAKLREKQDQLARGNIISVNIAIKSEEATEKPINFCEKSITRSDASLEKNPSILAPEDEEILNIIRLEQPKAELRSSPKLCSYKYPSPLKPYVPSEKCEEAEKELQNQRAKYRRLEAQYNEILSKNTHIELFYKGIIENLNKELLKPDDQSADPILESLSSELNELKSKFLQIEAKSLLIEQIIESKKNSI</sequence>
<evidence type="ECO:0000256" key="1">
    <source>
        <dbReference type="SAM" id="Coils"/>
    </source>
</evidence>
<evidence type="ECO:0000313" key="4">
    <source>
        <dbReference type="Proteomes" id="UP000187209"/>
    </source>
</evidence>
<reference evidence="3 4" key="1">
    <citation type="submission" date="2016-11" db="EMBL/GenBank/DDBJ databases">
        <title>The macronuclear genome of Stentor coeruleus: a giant cell with tiny introns.</title>
        <authorList>
            <person name="Slabodnick M."/>
            <person name="Ruby J.G."/>
            <person name="Reiff S.B."/>
            <person name="Swart E.C."/>
            <person name="Gosai S."/>
            <person name="Prabakaran S."/>
            <person name="Witkowska E."/>
            <person name="Larue G.E."/>
            <person name="Fisher S."/>
            <person name="Freeman R.M."/>
            <person name="Gunawardena J."/>
            <person name="Chu W."/>
            <person name="Stover N.A."/>
            <person name="Gregory B.D."/>
            <person name="Nowacki M."/>
            <person name="Derisi J."/>
            <person name="Roy S.W."/>
            <person name="Marshall W.F."/>
            <person name="Sood P."/>
        </authorList>
    </citation>
    <scope>NUCLEOTIDE SEQUENCE [LARGE SCALE GENOMIC DNA]</scope>
    <source>
        <strain evidence="3">WM001</strain>
    </source>
</reference>